<dbReference type="InterPro" id="IPR029065">
    <property type="entry name" value="Enolase_C-like"/>
</dbReference>
<evidence type="ECO:0000313" key="7">
    <source>
        <dbReference type="EMBL" id="ELY58431.1"/>
    </source>
</evidence>
<feature type="binding site" evidence="4">
    <location>
        <position position="210"/>
    </location>
    <ligand>
        <name>Mg(2+)</name>
        <dbReference type="ChEBI" id="CHEBI:18420"/>
    </ligand>
</feature>
<dbReference type="STRING" id="1227497.C491_08849"/>
<evidence type="ECO:0000256" key="3">
    <source>
        <dbReference type="ARBA" id="ARBA00023239"/>
    </source>
</evidence>
<dbReference type="GO" id="GO:0009234">
    <property type="term" value="P:menaquinone biosynthetic process"/>
    <property type="evidence" value="ECO:0007669"/>
    <property type="project" value="UniProtKB-UniRule"/>
</dbReference>
<gene>
    <name evidence="4" type="primary">menC</name>
    <name evidence="7" type="ORF">C491_08849</name>
</gene>
<evidence type="ECO:0000256" key="2">
    <source>
        <dbReference type="ARBA" id="ARBA00022842"/>
    </source>
</evidence>
<dbReference type="PATRIC" id="fig|1227497.3.peg.1824"/>
<dbReference type="EMBL" id="AOIB01000020">
    <property type="protein sequence ID" value="ELY58431.1"/>
    <property type="molecule type" value="Genomic_DNA"/>
</dbReference>
<comment type="function">
    <text evidence="4">Converts 2-succinyl-6-hydroxy-2,4-cyclohexadiene-1-carboxylate (SHCHC) to 2-succinylbenzoate (OSB).</text>
</comment>
<dbReference type="CDD" id="cd03320">
    <property type="entry name" value="OSBS"/>
    <property type="match status" value="1"/>
</dbReference>
<reference evidence="7 8" key="1">
    <citation type="journal article" date="2014" name="PLoS Genet.">
        <title>Phylogenetically driven sequencing of extremely halophilic archaea reveals strategies for static and dynamic osmo-response.</title>
        <authorList>
            <person name="Becker E.A."/>
            <person name="Seitzer P.M."/>
            <person name="Tritt A."/>
            <person name="Larsen D."/>
            <person name="Krusor M."/>
            <person name="Yao A.I."/>
            <person name="Wu D."/>
            <person name="Madern D."/>
            <person name="Eisen J.A."/>
            <person name="Darling A.E."/>
            <person name="Facciotti M.T."/>
        </authorList>
    </citation>
    <scope>NUCLEOTIDE SEQUENCE [LARGE SCALE GENOMIC DNA]</scope>
    <source>
        <strain evidence="7 8">DSM 10524</strain>
    </source>
</reference>
<evidence type="ECO:0000259" key="6">
    <source>
        <dbReference type="SMART" id="SM00922"/>
    </source>
</evidence>
<comment type="cofactor">
    <cofactor evidence="4">
        <name>a divalent metal cation</name>
        <dbReference type="ChEBI" id="CHEBI:60240"/>
    </cofactor>
</comment>
<dbReference type="UniPathway" id="UPA00079"/>
<dbReference type="SUPFAM" id="SSF54826">
    <property type="entry name" value="Enolase N-terminal domain-like"/>
    <property type="match status" value="1"/>
</dbReference>
<dbReference type="EC" id="4.2.1.113" evidence="4"/>
<name>L9XAG9_9EURY</name>
<evidence type="ECO:0000256" key="1">
    <source>
        <dbReference type="ARBA" id="ARBA00022723"/>
    </source>
</evidence>
<evidence type="ECO:0000256" key="5">
    <source>
        <dbReference type="SAM" id="Coils"/>
    </source>
</evidence>
<feature type="active site" description="Proton donor" evidence="4">
    <location>
        <position position="155"/>
    </location>
</feature>
<sequence length="349" mass="36559">MSRYDLEYRPFSLSLVEPLETASGTIDSRDGFLVRVTRADDGAVGYGEATPLPGWTESLADCEAALERAQAAFDSEEDDVLEAVDEAVAARYGVSLALADLEASSESTPLYRYYSPDALVARVPVNATVGDGSTEDTVAAARDAVERGFGCCKLKVGRRSVDADVERMRRVREAVGPEIELRADANGAWNYEEALEAVEAFDDLEVSLVEQPLPAGALEGHADLRGRGVGIGLDEGLLEHGVDAICEAQAADAVVLKPMALGGLDIAQQVATWVDQLGVTPLVTTTIDGVVARAGAVHLAASLPDPPACGLATGDLLAEDLGRDPVLFENGAAVVPQAKGLGVEGVWAE</sequence>
<keyword evidence="2 4" id="KW-0460">Magnesium</keyword>
<dbReference type="Pfam" id="PF13378">
    <property type="entry name" value="MR_MLE_C"/>
    <property type="match status" value="1"/>
</dbReference>
<dbReference type="Gene3D" id="3.20.20.120">
    <property type="entry name" value="Enolase-like C-terminal domain"/>
    <property type="match status" value="1"/>
</dbReference>
<protein>
    <recommendedName>
        <fullName evidence="4">o-succinylbenzoate synthase</fullName>
        <shortName evidence="4">OSB synthase</shortName>
        <shortName evidence="4">OSBS</shortName>
        <ecNumber evidence="4">4.2.1.113</ecNumber>
    </recommendedName>
    <alternativeName>
        <fullName evidence="4">4-(2'-carboxyphenyl)-4-oxybutyric acid synthase</fullName>
    </alternativeName>
    <alternativeName>
        <fullName evidence="4">o-succinylbenzoic acid synthase</fullName>
    </alternativeName>
</protein>
<feature type="active site" description="Proton acceptor" evidence="4">
    <location>
        <position position="257"/>
    </location>
</feature>
<dbReference type="PROSITE" id="PS00909">
    <property type="entry name" value="MR_MLE_2"/>
    <property type="match status" value="1"/>
</dbReference>
<keyword evidence="1 4" id="KW-0479">Metal-binding</keyword>
<dbReference type="PANTHER" id="PTHR48073:SF2">
    <property type="entry name" value="O-SUCCINYLBENZOATE SYNTHASE"/>
    <property type="match status" value="1"/>
</dbReference>
<dbReference type="PANTHER" id="PTHR48073">
    <property type="entry name" value="O-SUCCINYLBENZOATE SYNTHASE-RELATED"/>
    <property type="match status" value="1"/>
</dbReference>
<proteinExistence type="inferred from homology"/>
<feature type="binding site" evidence="4">
    <location>
        <position position="184"/>
    </location>
    <ligand>
        <name>Mg(2+)</name>
        <dbReference type="ChEBI" id="CHEBI:18420"/>
    </ligand>
</feature>
<dbReference type="SFLD" id="SFLDS00001">
    <property type="entry name" value="Enolase"/>
    <property type="match status" value="1"/>
</dbReference>
<dbReference type="InterPro" id="IPR010196">
    <property type="entry name" value="OSB_synthase_MenC1"/>
</dbReference>
<feature type="coiled-coil region" evidence="5">
    <location>
        <begin position="59"/>
        <end position="86"/>
    </location>
</feature>
<keyword evidence="8" id="KW-1185">Reference proteome</keyword>
<comment type="catalytic activity">
    <reaction evidence="4">
        <text>(1R,6R)-6-hydroxy-2-succinyl-cyclohexa-2,4-diene-1-carboxylate = 2-succinylbenzoate + H2O</text>
        <dbReference type="Rhea" id="RHEA:10196"/>
        <dbReference type="ChEBI" id="CHEBI:15377"/>
        <dbReference type="ChEBI" id="CHEBI:18325"/>
        <dbReference type="ChEBI" id="CHEBI:58689"/>
        <dbReference type="EC" id="4.2.1.113"/>
    </reaction>
</comment>
<feature type="binding site" evidence="4">
    <location>
        <position position="234"/>
    </location>
    <ligand>
        <name>Mg(2+)</name>
        <dbReference type="ChEBI" id="CHEBI:18420"/>
    </ligand>
</feature>
<comment type="pathway">
    <text evidence="4">Quinol/quinone metabolism; menaquinone biosynthesis.</text>
</comment>
<dbReference type="SFLD" id="SFLDG00180">
    <property type="entry name" value="muconate_cycloisomerase"/>
    <property type="match status" value="1"/>
</dbReference>
<dbReference type="Pfam" id="PF21508">
    <property type="entry name" value="MenC_N"/>
    <property type="match status" value="1"/>
</dbReference>
<keyword evidence="5" id="KW-0175">Coiled coil</keyword>
<dbReference type="GO" id="GO:0000287">
    <property type="term" value="F:magnesium ion binding"/>
    <property type="evidence" value="ECO:0007669"/>
    <property type="project" value="UniProtKB-UniRule"/>
</dbReference>
<dbReference type="InterPro" id="IPR036849">
    <property type="entry name" value="Enolase-like_C_sf"/>
</dbReference>
<dbReference type="SMART" id="SM00922">
    <property type="entry name" value="MR_MLE"/>
    <property type="match status" value="1"/>
</dbReference>
<dbReference type="HAMAP" id="MF_00470">
    <property type="entry name" value="MenC_1"/>
    <property type="match status" value="1"/>
</dbReference>
<dbReference type="InterPro" id="IPR018110">
    <property type="entry name" value="Mandel_Rmase/mucon_lact_enz_CS"/>
</dbReference>
<evidence type="ECO:0000313" key="8">
    <source>
        <dbReference type="Proteomes" id="UP000011688"/>
    </source>
</evidence>
<accession>L9XAG9</accession>
<feature type="domain" description="Mandelate racemase/muconate lactonizing enzyme C-terminal" evidence="6">
    <location>
        <begin position="134"/>
        <end position="231"/>
    </location>
</feature>
<dbReference type="InterPro" id="IPR029017">
    <property type="entry name" value="Enolase-like_N"/>
</dbReference>
<dbReference type="RefSeq" id="WP_005555304.1">
    <property type="nucleotide sequence ID" value="NZ_AOIB01000020.1"/>
</dbReference>
<dbReference type="SFLD" id="SFLDF00009">
    <property type="entry name" value="o-succinylbenzoate_synthase"/>
    <property type="match status" value="1"/>
</dbReference>
<dbReference type="GO" id="GO:0043748">
    <property type="term" value="F:O-succinylbenzoate synthase activity"/>
    <property type="evidence" value="ECO:0007669"/>
    <property type="project" value="UniProtKB-EC"/>
</dbReference>
<keyword evidence="4" id="KW-0474">Menaquinone biosynthesis</keyword>
<dbReference type="eggNOG" id="arCOG01168">
    <property type="taxonomic scope" value="Archaea"/>
</dbReference>
<dbReference type="GO" id="GO:0009063">
    <property type="term" value="P:amino acid catabolic process"/>
    <property type="evidence" value="ECO:0007669"/>
    <property type="project" value="InterPro"/>
</dbReference>
<keyword evidence="3 4" id="KW-0456">Lyase</keyword>
<comment type="caution">
    <text evidence="7">The sequence shown here is derived from an EMBL/GenBank/DDBJ whole genome shotgun (WGS) entry which is preliminary data.</text>
</comment>
<dbReference type="Gene3D" id="3.30.390.10">
    <property type="entry name" value="Enolase-like, N-terminal domain"/>
    <property type="match status" value="1"/>
</dbReference>
<dbReference type="AlphaFoldDB" id="L9XAG9"/>
<dbReference type="InterPro" id="IPR041338">
    <property type="entry name" value="OSBS_N"/>
</dbReference>
<comment type="pathway">
    <text evidence="4">Quinol/quinone metabolism; 1,4-dihydroxy-2-naphthoate biosynthesis; 1,4-dihydroxy-2-naphthoate from chorismate: step 4/7.</text>
</comment>
<comment type="similarity">
    <text evidence="4">Belongs to the mandelate racemase/muconate lactonizing enzyme family. MenC type 1 subfamily.</text>
</comment>
<dbReference type="InterPro" id="IPR013342">
    <property type="entry name" value="Mandelate_racemase_C"/>
</dbReference>
<dbReference type="OrthoDB" id="214520at2157"/>
<dbReference type="UniPathway" id="UPA01057">
    <property type="reaction ID" value="UER00165"/>
</dbReference>
<dbReference type="Proteomes" id="UP000011688">
    <property type="component" value="Unassembled WGS sequence"/>
</dbReference>
<organism evidence="7 8">
    <name type="scientific">Natronococcus amylolyticus DSM 10524</name>
    <dbReference type="NCBI Taxonomy" id="1227497"/>
    <lineage>
        <taxon>Archaea</taxon>
        <taxon>Methanobacteriati</taxon>
        <taxon>Methanobacteriota</taxon>
        <taxon>Stenosarchaea group</taxon>
        <taxon>Halobacteria</taxon>
        <taxon>Halobacteriales</taxon>
        <taxon>Natrialbaceae</taxon>
        <taxon>Natronococcus</taxon>
    </lineage>
</organism>
<evidence type="ECO:0000256" key="4">
    <source>
        <dbReference type="HAMAP-Rule" id="MF_00470"/>
    </source>
</evidence>
<dbReference type="SUPFAM" id="SSF51604">
    <property type="entry name" value="Enolase C-terminal domain-like"/>
    <property type="match status" value="1"/>
</dbReference>